<protein>
    <submittedName>
        <fullName evidence="2">Uncharacterized protein</fullName>
    </submittedName>
</protein>
<dbReference type="EMBL" id="CAEY01000378">
    <property type="status" value="NOT_ANNOTATED_CDS"/>
    <property type="molecule type" value="Genomic_DNA"/>
</dbReference>
<proteinExistence type="predicted"/>
<reference evidence="2" key="2">
    <citation type="submission" date="2015-06" db="UniProtKB">
        <authorList>
            <consortium name="EnsemblMetazoa"/>
        </authorList>
    </citation>
    <scope>IDENTIFICATION</scope>
</reference>
<evidence type="ECO:0000313" key="2">
    <source>
        <dbReference type="EnsemblMetazoa" id="tetur18g00540.1"/>
    </source>
</evidence>
<accession>T1KQN2</accession>
<dbReference type="Proteomes" id="UP000015104">
    <property type="component" value="Unassembled WGS sequence"/>
</dbReference>
<name>T1KQN2_TETUR</name>
<feature type="compositionally biased region" description="Polar residues" evidence="1">
    <location>
        <begin position="88"/>
        <end position="109"/>
    </location>
</feature>
<evidence type="ECO:0000256" key="1">
    <source>
        <dbReference type="SAM" id="MobiDB-lite"/>
    </source>
</evidence>
<keyword evidence="3" id="KW-1185">Reference proteome</keyword>
<evidence type="ECO:0000313" key="3">
    <source>
        <dbReference type="Proteomes" id="UP000015104"/>
    </source>
</evidence>
<sequence length="120" mass="13557">MKLGSSKGANIDELLTVKVLSVINSINMSENISYCICRSSDTNSISMTKKLARTFFKFYCTKRRDRDPSLKNQFYKESSKYVHTISSSEVTSKQGTVRKNSPIAQQSNKVARYEDVTAPE</sequence>
<dbReference type="AlphaFoldDB" id="T1KQN2"/>
<feature type="compositionally biased region" description="Basic and acidic residues" evidence="1">
    <location>
        <begin position="111"/>
        <end position="120"/>
    </location>
</feature>
<dbReference type="EnsemblMetazoa" id="tetur18g00540.1">
    <property type="protein sequence ID" value="tetur18g00540.1"/>
    <property type="gene ID" value="tetur18g00540"/>
</dbReference>
<organism evidence="2 3">
    <name type="scientific">Tetranychus urticae</name>
    <name type="common">Two-spotted spider mite</name>
    <dbReference type="NCBI Taxonomy" id="32264"/>
    <lineage>
        <taxon>Eukaryota</taxon>
        <taxon>Metazoa</taxon>
        <taxon>Ecdysozoa</taxon>
        <taxon>Arthropoda</taxon>
        <taxon>Chelicerata</taxon>
        <taxon>Arachnida</taxon>
        <taxon>Acari</taxon>
        <taxon>Acariformes</taxon>
        <taxon>Trombidiformes</taxon>
        <taxon>Prostigmata</taxon>
        <taxon>Eleutherengona</taxon>
        <taxon>Raphignathae</taxon>
        <taxon>Tetranychoidea</taxon>
        <taxon>Tetranychidae</taxon>
        <taxon>Tetranychus</taxon>
    </lineage>
</organism>
<feature type="region of interest" description="Disordered" evidence="1">
    <location>
        <begin position="88"/>
        <end position="120"/>
    </location>
</feature>
<dbReference type="HOGENOM" id="CLU_2052588_0_0_1"/>
<reference evidence="3" key="1">
    <citation type="submission" date="2011-08" db="EMBL/GenBank/DDBJ databases">
        <authorList>
            <person name="Rombauts S."/>
        </authorList>
    </citation>
    <scope>NUCLEOTIDE SEQUENCE</scope>
    <source>
        <strain evidence="3">London</strain>
    </source>
</reference>